<keyword evidence="3" id="KW-1185">Reference proteome</keyword>
<evidence type="ECO:0000259" key="1">
    <source>
        <dbReference type="Pfam" id="PF20240"/>
    </source>
</evidence>
<dbReference type="KEGG" id="clk:CGC53_06780"/>
<protein>
    <submittedName>
        <fullName evidence="2">Transcriptional regulator</fullName>
    </submittedName>
</protein>
<sequence length="260" mass="30062">MLSLRPYYHPMQSVIPAEEKEVTYTEFLPCEALRPFIYCYWELKSPPRNTPFFYRVVADGCIDLFFECDNPQMSSLMGYCNTYVEIPIMGAFHYVGVRFLPSAFPLLFGQDAFEISAQEIPLREVVPALATFIAEQLGAPLSLPATAQHLDDYFLRHLSQRPLQIDNRFFSALSQILQSKGTIHISELDTGISTRQLRRLFDYYIGDNPKTFSNIVRFQHILSAKAYHNHSFLDTYYDQAHFIKSFKTFYGDTPSKVFIV</sequence>
<dbReference type="InterPro" id="IPR046532">
    <property type="entry name" value="DUF6597"/>
</dbReference>
<reference evidence="3" key="1">
    <citation type="submission" date="2017-06" db="EMBL/GenBank/DDBJ databases">
        <title>Capnocytophaga spp. assemblies.</title>
        <authorList>
            <person name="Gulvik C.A."/>
        </authorList>
    </citation>
    <scope>NUCLEOTIDE SEQUENCE [LARGE SCALE GENOMIC DNA]</scope>
    <source>
        <strain evidence="3">H6253</strain>
    </source>
</reference>
<dbReference type="AlphaFoldDB" id="A0A250FDF4"/>
<evidence type="ECO:0000313" key="2">
    <source>
        <dbReference type="EMBL" id="ATA82068.1"/>
    </source>
</evidence>
<dbReference type="Proteomes" id="UP000217276">
    <property type="component" value="Chromosome"/>
</dbReference>
<organism evidence="2 3">
    <name type="scientific">Capnocytophaga leadbetteri</name>
    <dbReference type="NCBI Taxonomy" id="327575"/>
    <lineage>
        <taxon>Bacteria</taxon>
        <taxon>Pseudomonadati</taxon>
        <taxon>Bacteroidota</taxon>
        <taxon>Flavobacteriia</taxon>
        <taxon>Flavobacteriales</taxon>
        <taxon>Flavobacteriaceae</taxon>
        <taxon>Capnocytophaga</taxon>
    </lineage>
</organism>
<name>A0A250FDF4_9FLAO</name>
<dbReference type="Gene3D" id="1.10.10.60">
    <property type="entry name" value="Homeodomain-like"/>
    <property type="match status" value="1"/>
</dbReference>
<feature type="domain" description="DUF6597" evidence="1">
    <location>
        <begin position="26"/>
        <end position="120"/>
    </location>
</feature>
<accession>A0A250FDF4</accession>
<proteinExistence type="predicted"/>
<dbReference type="Pfam" id="PF20240">
    <property type="entry name" value="DUF6597"/>
    <property type="match status" value="1"/>
</dbReference>
<gene>
    <name evidence="2" type="ORF">CGC53_06780</name>
</gene>
<dbReference type="EMBL" id="CP022384">
    <property type="protein sequence ID" value="ATA82068.1"/>
    <property type="molecule type" value="Genomic_DNA"/>
</dbReference>
<evidence type="ECO:0000313" key="3">
    <source>
        <dbReference type="Proteomes" id="UP000217276"/>
    </source>
</evidence>